<evidence type="ECO:0000256" key="5">
    <source>
        <dbReference type="SAM" id="MobiDB-lite"/>
    </source>
</evidence>
<evidence type="ECO:0000313" key="8">
    <source>
        <dbReference type="EMBL" id="JAP47294.1"/>
    </source>
</evidence>
<dbReference type="PROSITE" id="PS51192">
    <property type="entry name" value="HELICASE_ATP_BIND_1"/>
    <property type="match status" value="2"/>
</dbReference>
<dbReference type="SUPFAM" id="SSF158702">
    <property type="entry name" value="Sec63 N-terminal domain-like"/>
    <property type="match status" value="2"/>
</dbReference>
<dbReference type="SMART" id="SM00490">
    <property type="entry name" value="HELICc"/>
    <property type="match status" value="2"/>
</dbReference>
<dbReference type="SMART" id="SM00973">
    <property type="entry name" value="Sec63"/>
    <property type="match status" value="2"/>
</dbReference>
<dbReference type="PIRSF" id="PIRSF039073">
    <property type="entry name" value="BRR2"/>
    <property type="match status" value="1"/>
</dbReference>
<dbReference type="SMART" id="SM00487">
    <property type="entry name" value="DEXDc"/>
    <property type="match status" value="2"/>
</dbReference>
<feature type="domain" description="Helicase C-terminal" evidence="7">
    <location>
        <begin position="744"/>
        <end position="953"/>
    </location>
</feature>
<feature type="domain" description="Helicase C-terminal" evidence="7">
    <location>
        <begin position="1603"/>
        <end position="1798"/>
    </location>
</feature>
<dbReference type="FunFam" id="1.10.3380.10:FF:000002">
    <property type="entry name" value="Activating signal cointegrator 1 complex subunit 3"/>
    <property type="match status" value="1"/>
</dbReference>
<dbReference type="FunFam" id="1.10.10.10:FF:000012">
    <property type="entry name" value="U5 small nuclear ribonucleoprotein helicase"/>
    <property type="match status" value="1"/>
</dbReference>
<dbReference type="SUPFAM" id="SSF46785">
    <property type="entry name" value="Winged helix' DNA-binding domain"/>
    <property type="match status" value="2"/>
</dbReference>
<dbReference type="InterPro" id="IPR003593">
    <property type="entry name" value="AAA+_ATPase"/>
</dbReference>
<keyword evidence="4" id="KW-0067">ATP-binding</keyword>
<evidence type="ECO:0000259" key="7">
    <source>
        <dbReference type="PROSITE" id="PS51194"/>
    </source>
</evidence>
<organism evidence="8">
    <name type="scientific">Schistocephalus solidus</name>
    <name type="common">Tapeworm</name>
    <dbReference type="NCBI Taxonomy" id="70667"/>
    <lineage>
        <taxon>Eukaryota</taxon>
        <taxon>Metazoa</taxon>
        <taxon>Spiralia</taxon>
        <taxon>Lophotrochozoa</taxon>
        <taxon>Platyhelminthes</taxon>
        <taxon>Cestoda</taxon>
        <taxon>Eucestoda</taxon>
        <taxon>Diphyllobothriidea</taxon>
        <taxon>Diphyllobothriidae</taxon>
        <taxon>Schistocephalus</taxon>
    </lineage>
</organism>
<dbReference type="SUPFAM" id="SSF52540">
    <property type="entry name" value="P-loop containing nucleoside triphosphate hydrolases"/>
    <property type="match status" value="4"/>
</dbReference>
<dbReference type="Pfam" id="PF23445">
    <property type="entry name" value="WHD_SNRNP200"/>
    <property type="match status" value="2"/>
</dbReference>
<dbReference type="InterPro" id="IPR011545">
    <property type="entry name" value="DEAD/DEAH_box_helicase_dom"/>
</dbReference>
<dbReference type="FunFam" id="3.40.50.300:FF:000062">
    <property type="entry name" value="U5 small nuclear ribonucleoprotein helicase"/>
    <property type="match status" value="1"/>
</dbReference>
<name>A0A0X3P5P3_SCHSO</name>
<accession>A0A0X3P5P3</accession>
<dbReference type="Gene3D" id="1.10.3380.10">
    <property type="entry name" value="Sec63 N-terminal domain-like domain"/>
    <property type="match status" value="2"/>
</dbReference>
<dbReference type="InterPro" id="IPR050474">
    <property type="entry name" value="Hel308_SKI2-like"/>
</dbReference>
<dbReference type="InterPro" id="IPR057842">
    <property type="entry name" value="WH_MER3"/>
</dbReference>
<dbReference type="SMART" id="SM00382">
    <property type="entry name" value="AAA"/>
    <property type="match status" value="2"/>
</dbReference>
<reference evidence="8" key="1">
    <citation type="submission" date="2016-01" db="EMBL/GenBank/DDBJ databases">
        <title>Reference transcriptome for the parasite Schistocephalus solidus: insights into the molecular evolution of parasitism.</title>
        <authorList>
            <person name="Hebert F.O."/>
            <person name="Grambauer S."/>
            <person name="Barber I."/>
            <person name="Landry C.R."/>
            <person name="Aubin-Horth N."/>
        </authorList>
    </citation>
    <scope>NUCLEOTIDE SEQUENCE</scope>
</reference>
<protein>
    <recommendedName>
        <fullName evidence="9">Activating signal cointegrator 1 complex subunit 3</fullName>
    </recommendedName>
</protein>
<proteinExistence type="predicted"/>
<evidence type="ECO:0000256" key="4">
    <source>
        <dbReference type="ARBA" id="ARBA00022840"/>
    </source>
</evidence>
<dbReference type="Gene3D" id="1.10.10.10">
    <property type="entry name" value="Winged helix-like DNA-binding domain superfamily/Winged helix DNA-binding domain"/>
    <property type="match status" value="2"/>
</dbReference>
<dbReference type="Gene3D" id="3.40.50.300">
    <property type="entry name" value="P-loop containing nucleotide triphosphate hydrolases"/>
    <property type="match status" value="4"/>
</dbReference>
<evidence type="ECO:0000256" key="3">
    <source>
        <dbReference type="ARBA" id="ARBA00022806"/>
    </source>
</evidence>
<dbReference type="InterPro" id="IPR027417">
    <property type="entry name" value="P-loop_NTPase"/>
</dbReference>
<dbReference type="GO" id="GO:0016787">
    <property type="term" value="F:hydrolase activity"/>
    <property type="evidence" value="ECO:0007669"/>
    <property type="project" value="UniProtKB-KW"/>
</dbReference>
<evidence type="ECO:0000256" key="1">
    <source>
        <dbReference type="ARBA" id="ARBA00022741"/>
    </source>
</evidence>
<dbReference type="Gene3D" id="2.60.40.150">
    <property type="entry name" value="C2 domain"/>
    <property type="match status" value="1"/>
</dbReference>
<dbReference type="FunFam" id="1.10.10.10:FF:000024">
    <property type="entry name" value="U5 small nuclear ribonucleoprotein helicase"/>
    <property type="match status" value="1"/>
</dbReference>
<feature type="domain" description="Helicase ATP-binding" evidence="6">
    <location>
        <begin position="525"/>
        <end position="709"/>
    </location>
</feature>
<dbReference type="InterPro" id="IPR004179">
    <property type="entry name" value="Sec63-dom"/>
</dbReference>
<keyword evidence="2" id="KW-0378">Hydrolase</keyword>
<dbReference type="InterPro" id="IPR036388">
    <property type="entry name" value="WH-like_DNA-bd_sf"/>
</dbReference>
<dbReference type="InterPro" id="IPR035892">
    <property type="entry name" value="C2_domain_sf"/>
</dbReference>
<evidence type="ECO:0000256" key="2">
    <source>
        <dbReference type="ARBA" id="ARBA00022801"/>
    </source>
</evidence>
<dbReference type="InterPro" id="IPR014001">
    <property type="entry name" value="Helicase_ATP-bd"/>
</dbReference>
<dbReference type="Pfam" id="PF02889">
    <property type="entry name" value="Sec63"/>
    <property type="match status" value="2"/>
</dbReference>
<dbReference type="GO" id="GO:0003676">
    <property type="term" value="F:nucleic acid binding"/>
    <property type="evidence" value="ECO:0007669"/>
    <property type="project" value="InterPro"/>
</dbReference>
<dbReference type="PANTHER" id="PTHR47961">
    <property type="entry name" value="DNA POLYMERASE THETA, PUTATIVE (AFU_ORTHOLOGUE AFUA_1G05260)-RELATED"/>
    <property type="match status" value="1"/>
</dbReference>
<dbReference type="PROSITE" id="PS51194">
    <property type="entry name" value="HELICASE_CTER"/>
    <property type="match status" value="2"/>
</dbReference>
<dbReference type="FunFam" id="3.40.50.300:FF:000102">
    <property type="entry name" value="RNA helicase, activating signal cointegrator 1"/>
    <property type="match status" value="1"/>
</dbReference>
<dbReference type="CDD" id="cd18795">
    <property type="entry name" value="SF2_C_Ski2"/>
    <property type="match status" value="2"/>
</dbReference>
<dbReference type="InterPro" id="IPR001650">
    <property type="entry name" value="Helicase_C-like"/>
</dbReference>
<dbReference type="InterPro" id="IPR036390">
    <property type="entry name" value="WH_DNA-bd_sf"/>
</dbReference>
<dbReference type="Pfam" id="PF00270">
    <property type="entry name" value="DEAD"/>
    <property type="match status" value="2"/>
</dbReference>
<feature type="compositionally biased region" description="Basic and acidic residues" evidence="5">
    <location>
        <begin position="377"/>
        <end position="387"/>
    </location>
</feature>
<dbReference type="PANTHER" id="PTHR47961:SF13">
    <property type="entry name" value="ACTIVATING SIGNAL COINTEGRATOR 1 COMPLEX SUBUNIT 3"/>
    <property type="match status" value="1"/>
</dbReference>
<dbReference type="FunFam" id="3.40.50.300:FF:000231">
    <property type="entry name" value="Activating signal cointegrator 1 complex subunit 3"/>
    <property type="match status" value="1"/>
</dbReference>
<feature type="domain" description="Helicase ATP-binding" evidence="6">
    <location>
        <begin position="1380"/>
        <end position="1555"/>
    </location>
</feature>
<evidence type="ECO:0008006" key="9">
    <source>
        <dbReference type="Google" id="ProtNLM"/>
    </source>
</evidence>
<keyword evidence="3" id="KW-0347">Helicase</keyword>
<dbReference type="GO" id="GO:0005524">
    <property type="term" value="F:ATP binding"/>
    <property type="evidence" value="ECO:0007669"/>
    <property type="project" value="UniProtKB-KW"/>
</dbReference>
<keyword evidence="1" id="KW-0547">Nucleotide-binding</keyword>
<dbReference type="GO" id="GO:0004386">
    <property type="term" value="F:helicase activity"/>
    <property type="evidence" value="ECO:0007669"/>
    <property type="project" value="UniProtKB-KW"/>
</dbReference>
<dbReference type="EMBL" id="GEEE01015931">
    <property type="protein sequence ID" value="JAP47294.1"/>
    <property type="molecule type" value="Transcribed_RNA"/>
</dbReference>
<evidence type="ECO:0000259" key="6">
    <source>
        <dbReference type="PROSITE" id="PS51192"/>
    </source>
</evidence>
<dbReference type="FunFam" id="3.40.50.300:FF:000198">
    <property type="entry name" value="Activating signal cointegrator 1 complex subunit"/>
    <property type="match status" value="1"/>
</dbReference>
<dbReference type="CDD" id="cd18020">
    <property type="entry name" value="DEXHc_ASCC3_1"/>
    <property type="match status" value="1"/>
</dbReference>
<feature type="region of interest" description="Disordered" evidence="5">
    <location>
        <begin position="355"/>
        <end position="391"/>
    </location>
</feature>
<feature type="compositionally biased region" description="Basic residues" evidence="5">
    <location>
        <begin position="366"/>
        <end position="376"/>
    </location>
</feature>
<sequence length="2287" mass="255624">MVLTTFLADLRSYTLPVGPPKGHEKPPVDSIASNSHIDLRIQLLALTASEPTTKKKSPLRSSVKTFLTACSRAFCPRIESAPHEENLNTHGALHMFGALGPYCCEAVLNNLPLSQLKLQEQVQITLNKVFDEIHVENEPSLQSEIISSLYNLVKSMISSPFVDNASFFALMERCLNSFTSDIKVPQILTDLITHDTSSRVLNGYISQNADLIYDLLSVGLTEMLEEDGRLVNGPAASTATQSNHLDAIDIAMRRHVKKAIEQSHASTPTARQAPAREQNWETIKELLWPIADRLSMSGPQLFEAVFQLLTSDRSDEHIQEELIDFLGLDQFETVSNLITDRAAWNVWHKRYRIDPQGVQNDGDSKRTKKSKSKKQRRGADATDHPHVNDATATDVVEMLLNNPETLAREREEQLMAAAASSSSRFTATKTSYADTEQPKLPFVFDALAEARGRGGFSGARKMALPEGTATGHKDDWDFFEFPIPKKDTLDFLNVPVIEISQLDRIGRIAFEGVERLNPIQSIVFDAAYNSSENLLICAPTGAGKTNTAMLTVVRLIREHLNEDFVLDLKSFKVVYMAPMKALAAEMTATFSKRLNPLGIKVRECTGDMQLSKQEIMDTQMLVTTPEKWDVISRKGAGDASLVQALKLLIIDEVHLLHEDRGAVIEALVARTLRQVEVSQSMIRIVGLSATLPNYVDVAQFLRVNLNRGLFYFDSRFRPVPLGMSFLGVTPPNRHSQEEAMNEACYQKVIEQLRRNEQVMVFVHARGETSKTARWIRDAATQRGDMVHFQPLAANTVDLFKRVPHCHDATVRELAVQGIACHHAGMLRPDRRLVEQLFSNRVIRVLVCTATLAWGVNLPAHAVIIKGTKIYDADKSDFVDLDILDVVQIFGRAGRPQFDTFGLATIITTRDKLDHYVRLITNQVAIESKLLSNINDHLNAEIALGTVTNIDEAVTWLSYTYLFVRLQRSPLNYGITPAALQDDPDFTHFMTSALRAAALELDRAEMVRYEESTGQLASTDRGRTASLYYIKYETAALVKDALHPLMLIADLFALISQAHEFSSMKVRDEEEGDLLDLEDNVCHVPVKNPGTVDSSVRKKINVLLQAYISRQQPRTHSLISDMNYIQQNAGRLARYIFEIAVRRGWAVVASNAHRLSKMIERQMWYDESPLWQLTISGKSRLLERVDIMGLTVDRIRELGPNELKDILRYEGKNGAQTVFEMAQSMPVLRMLVDTQPITRNIIRCHIKLEPDFTWVLSQHGQQLLYWIWIEDPEEAMIYHSEVFTLQRKAALSGEPAELVFTIPVHEPIPPQYLVRCMPDRWLGAESVVPVILRNILLPQTDPPHTDLLNLTPLPVTALKNPQYEGIFNFTHFNPIQTQIFHSLYHQDVNILLGSPTGSGKTVAAELAILRVFNTAPHKKCIYIAPLKALVRERVDDWSVKIGQKLGKRVVELTGDVTPDIGILRRADVIVTTPEKWDGISRMWRQRAYVRDIALIIIDEIHMVGEERGPVLEVIVSRANFIANQLNQAVRIVGLSTALANAVDMAAWLRVPLSPESAPDQGQSGLCGRGLFNFRPSVRPVPLEVHIQGYPGRHYCPRMATMNRPIFQAIQTHSASKPVLVFVASRRQTRRTAFDLISYSQSASNPQQWLHMNVQEMENLAATIVDSNLQLTLPYGIGLHHAGLRDRDRRIVEELFVNQKIQVLIATSTLAWGVNFPAHLVIIKGTEYFDGKTKRYVDFPITDVLQMMGRAGRPQFDNEGKAVVMVQDTKKAFYKRFLYEPFPVESCLLQVLADYLNAEIATGSVSSMQSALECITWTFFFRRLMMNPNYYHLEETTADAVNRYLSEVVSGAVNSLIENGCVEQDPEDPLVLLPTSSGRLASFYYLSHKTIGLFTTTLTATTTIAELLYILSLAEEFALLPVRHAEDETNAILAREMPLPVKGAPESPHTKAHILLQAYLSRRTLELPISDYVTDTKSVLDQAPRVLQAAIDFCAENGWLTSTLHAILLTQMISQALWLEDSSLLQLPNINSSHLAAFIHPSTGEYIESLPELLEAVKPPPYSLIKDLLFDHLAPDLIRPIHQTLSQFPVITVSLDLVGPDPTADSPEAGDCCRHLPILGLDIASEQTSAFSESALPVFCDTDYALSVNIHSIVPAALAARSRAVANKSSQGATPSVKSREPGWILVLGAVGRNNTGADSCLLALRKVSGSLLRHCDSSPRAITVSFRLDSELFAPAPAVGRITDALRLHLFVMSDTYLALDQQLPFGLCVQSSPLRYSPRSIHDEMEM</sequence>
<gene>
    <name evidence="8" type="ORF">TR168276</name>
</gene>
<dbReference type="Pfam" id="PF00271">
    <property type="entry name" value="Helicase_C"/>
    <property type="match status" value="2"/>
</dbReference>